<dbReference type="Pfam" id="PF06527">
    <property type="entry name" value="TniQ"/>
    <property type="match status" value="1"/>
</dbReference>
<dbReference type="STRING" id="46914.JP75_05180"/>
<proteinExistence type="predicted"/>
<dbReference type="RefSeq" id="WP_035080005.1">
    <property type="nucleotide sequence ID" value="NZ_JQGC01000003.1"/>
</dbReference>
<dbReference type="AlphaFoldDB" id="A0A087M634"/>
<dbReference type="InterPro" id="IPR009492">
    <property type="entry name" value="TniQ"/>
</dbReference>
<evidence type="ECO:0000313" key="2">
    <source>
        <dbReference type="EMBL" id="KFL32337.1"/>
    </source>
</evidence>
<keyword evidence="3" id="KW-1185">Reference proteome</keyword>
<dbReference type="OrthoDB" id="7595282at2"/>
<protein>
    <recommendedName>
        <fullName evidence="1">TniQ domain-containing protein</fullName>
    </recommendedName>
</protein>
<sequence length="607" mass="66510">MANRIRYPLKVQHRPDEPSYALLARTVEHNGSRLVRQAFGRFGVNGGFLVNNVDPGDVAHACQADSLAVARATPVATHKRVDFLGQTMHRDHYSVARRRWCPECLKEEPYHRGWWDVVAITSCPRHAVELAAECGCGKKRNWQSFGMTYCQAGHDLRKVGTCRLAPEDIVVDAYLVDRLVNPDHVPHPLLGGMSFGEAVMAMERLGQAWHDESGRLRRARKALGQRGLLNLGYGIVEDLDTGFVALLDRLVADDRGRRGKWGVTRAYGEFYQWVNEQPESPLASAMKGAIAEHARANLTLKSGHNLMGQGPIDNGYSLRDAADRCGVAFGKFRRIAMELGMFDGKDRRGQPARLDRAQVDEIAERLRGSKNLNEIALELGVEPAAVNPMIKDGLVVPLFHAGSSGLNQYDFPAAAAGDLLESLLVLPLHSLAADVRLLPLNMASQFARVTVSKGVQMVLAGTVPVAAIDPKASGLPRFLVSTSAMTRAARQAKEPGLTMMAAAPLLGLSYNSTADFVKREVLKKMPGVKGTFLAPEEIDRFKRTYVTVPELSDILGTKRSRDTIALLDEAGIEPACPRPPFWKVLYFKEEAVAAAKTIVAESMPVDA</sequence>
<name>A0A087M634_9HYPH</name>
<accession>A0A087M634</accession>
<comment type="caution">
    <text evidence="2">The sequence shown here is derived from an EMBL/GenBank/DDBJ whole genome shotgun (WGS) entry which is preliminary data.</text>
</comment>
<dbReference type="Proteomes" id="UP000028981">
    <property type="component" value="Unassembled WGS sequence"/>
</dbReference>
<reference evidence="2 3" key="1">
    <citation type="submission" date="2014-08" db="EMBL/GenBank/DDBJ databases">
        <authorList>
            <person name="Hassan Y.I."/>
            <person name="Lepp D."/>
            <person name="Zhou T."/>
        </authorList>
    </citation>
    <scope>NUCLEOTIDE SEQUENCE [LARGE SCALE GENOMIC DNA]</scope>
    <source>
        <strain evidence="2 3">IFO13584</strain>
    </source>
</reference>
<dbReference type="EMBL" id="JQGC01000003">
    <property type="protein sequence ID" value="KFL32337.1"/>
    <property type="molecule type" value="Genomic_DNA"/>
</dbReference>
<evidence type="ECO:0000259" key="1">
    <source>
        <dbReference type="Pfam" id="PF06527"/>
    </source>
</evidence>
<gene>
    <name evidence="2" type="ORF">JP75_05180</name>
</gene>
<evidence type="ECO:0000313" key="3">
    <source>
        <dbReference type="Proteomes" id="UP000028981"/>
    </source>
</evidence>
<feature type="domain" description="TniQ" evidence="1">
    <location>
        <begin position="8"/>
        <end position="130"/>
    </location>
</feature>
<organism evidence="2 3">
    <name type="scientific">Devosia riboflavina</name>
    <dbReference type="NCBI Taxonomy" id="46914"/>
    <lineage>
        <taxon>Bacteria</taxon>
        <taxon>Pseudomonadati</taxon>
        <taxon>Pseudomonadota</taxon>
        <taxon>Alphaproteobacteria</taxon>
        <taxon>Hyphomicrobiales</taxon>
        <taxon>Devosiaceae</taxon>
        <taxon>Devosia</taxon>
    </lineage>
</organism>